<protein>
    <submittedName>
        <fullName evidence="3">T9SS C-terminal target domain-containing protein</fullName>
    </submittedName>
</protein>
<dbReference type="Pfam" id="PF18962">
    <property type="entry name" value="Por_Secre_tail"/>
    <property type="match status" value="1"/>
</dbReference>
<dbReference type="OrthoDB" id="9800925at2"/>
<evidence type="ECO:0000313" key="3">
    <source>
        <dbReference type="EMBL" id="RFS24995.1"/>
    </source>
</evidence>
<proteinExistence type="predicted"/>
<dbReference type="NCBIfam" id="TIGR04183">
    <property type="entry name" value="Por_Secre_tail"/>
    <property type="match status" value="1"/>
</dbReference>
<sequence>MKKNLLLFIISLLSFTLPTRAGDDNSDKPLVIKAYPNPSTGIVYFQLPAITAKQILLEVFNPIGTLVQKKVFDGQQPMSVDLRDQPKGLYYLRVNGAKAIPVVIY</sequence>
<dbReference type="AlphaFoldDB" id="A0A3E1YEM5"/>
<keyword evidence="4" id="KW-1185">Reference proteome</keyword>
<dbReference type="EMBL" id="QPMM01000002">
    <property type="protein sequence ID" value="RFS24995.1"/>
    <property type="molecule type" value="Genomic_DNA"/>
</dbReference>
<feature type="chain" id="PRO_5017750023" evidence="1">
    <location>
        <begin position="22"/>
        <end position="105"/>
    </location>
</feature>
<evidence type="ECO:0000259" key="2">
    <source>
        <dbReference type="Pfam" id="PF18962"/>
    </source>
</evidence>
<comment type="caution">
    <text evidence="3">The sequence shown here is derived from an EMBL/GenBank/DDBJ whole genome shotgun (WGS) entry which is preliminary data.</text>
</comment>
<dbReference type="InterPro" id="IPR026444">
    <property type="entry name" value="Secre_tail"/>
</dbReference>
<evidence type="ECO:0000313" key="4">
    <source>
        <dbReference type="Proteomes" id="UP000260644"/>
    </source>
</evidence>
<reference evidence="3 4" key="1">
    <citation type="submission" date="2018-07" db="EMBL/GenBank/DDBJ databases">
        <title>Chitinophaga K2CV101002-2 sp. nov., isolated from a monsoon evergreen broad-leaved forest soil.</title>
        <authorList>
            <person name="Lv Y."/>
        </authorList>
    </citation>
    <scope>NUCLEOTIDE SEQUENCE [LARGE SCALE GENOMIC DNA]</scope>
    <source>
        <strain evidence="3 4">GDMCC 1.1288</strain>
    </source>
</reference>
<accession>A0A3E1YEM5</accession>
<dbReference type="Proteomes" id="UP000260644">
    <property type="component" value="Unassembled WGS sequence"/>
</dbReference>
<evidence type="ECO:0000256" key="1">
    <source>
        <dbReference type="SAM" id="SignalP"/>
    </source>
</evidence>
<dbReference type="RefSeq" id="WP_116974989.1">
    <property type="nucleotide sequence ID" value="NZ_QPMM01000002.1"/>
</dbReference>
<gene>
    <name evidence="3" type="ORF">DVR12_07360</name>
</gene>
<feature type="signal peptide" evidence="1">
    <location>
        <begin position="1"/>
        <end position="21"/>
    </location>
</feature>
<keyword evidence="1" id="KW-0732">Signal</keyword>
<name>A0A3E1YEM5_9BACT</name>
<feature type="domain" description="Secretion system C-terminal sorting" evidence="2">
    <location>
        <begin position="35"/>
        <end position="98"/>
    </location>
</feature>
<organism evidence="3 4">
    <name type="scientific">Chitinophaga silvatica</name>
    <dbReference type="NCBI Taxonomy" id="2282649"/>
    <lineage>
        <taxon>Bacteria</taxon>
        <taxon>Pseudomonadati</taxon>
        <taxon>Bacteroidota</taxon>
        <taxon>Chitinophagia</taxon>
        <taxon>Chitinophagales</taxon>
        <taxon>Chitinophagaceae</taxon>
        <taxon>Chitinophaga</taxon>
    </lineage>
</organism>